<gene>
    <name evidence="2" type="ORF">FAZ21_02030</name>
</gene>
<feature type="signal peptide" evidence="1">
    <location>
        <begin position="1"/>
        <end position="18"/>
    </location>
</feature>
<dbReference type="Proteomes" id="UP000310016">
    <property type="component" value="Unassembled WGS sequence"/>
</dbReference>
<keyword evidence="3" id="KW-1185">Reference proteome</keyword>
<dbReference type="AlphaFoldDB" id="A0A4U0QCF6"/>
<comment type="caution">
    <text evidence="2">The sequence shown here is derived from an EMBL/GenBank/DDBJ whole genome shotgun (WGS) entry which is preliminary data.</text>
</comment>
<sequence length="113" mass="12180">MRLALALIATLFAANVLACELEVSKPAKDLNVSVDNMRHGIKNELTLFLTLKNEGTKPIRLAGGFDVLDDQDRRVAPAKVEGAVTELAPGASAQVVSYYLPSPDYTPTLLDLK</sequence>
<evidence type="ECO:0000313" key="2">
    <source>
        <dbReference type="EMBL" id="TJZ79087.1"/>
    </source>
</evidence>
<evidence type="ECO:0000313" key="3">
    <source>
        <dbReference type="Proteomes" id="UP000310016"/>
    </source>
</evidence>
<proteinExistence type="predicted"/>
<feature type="chain" id="PRO_5020385578" description="DUF3426 domain-containing protein" evidence="1">
    <location>
        <begin position="19"/>
        <end position="113"/>
    </location>
</feature>
<dbReference type="RefSeq" id="WP_136771601.1">
    <property type="nucleotide sequence ID" value="NZ_CP156074.1"/>
</dbReference>
<evidence type="ECO:0000256" key="1">
    <source>
        <dbReference type="SAM" id="SignalP"/>
    </source>
</evidence>
<accession>A0A4U0QCF6</accession>
<reference evidence="2 3" key="1">
    <citation type="submission" date="2019-04" db="EMBL/GenBank/DDBJ databases">
        <title>Chitiniphilus eburnea sp. nov., a novel chitinolytic bacterium isolated from aquaculture sludge.</title>
        <authorList>
            <person name="Sheng M."/>
        </authorList>
    </citation>
    <scope>NUCLEOTIDE SEQUENCE [LARGE SCALE GENOMIC DNA]</scope>
    <source>
        <strain evidence="2 3">HX-2-15</strain>
    </source>
</reference>
<dbReference type="OrthoDB" id="8591340at2"/>
<evidence type="ECO:0008006" key="4">
    <source>
        <dbReference type="Google" id="ProtNLM"/>
    </source>
</evidence>
<protein>
    <recommendedName>
        <fullName evidence="4">DUF3426 domain-containing protein</fullName>
    </recommendedName>
</protein>
<keyword evidence="1" id="KW-0732">Signal</keyword>
<organism evidence="2 3">
    <name type="scientific">Chitiniphilus eburneus</name>
    <dbReference type="NCBI Taxonomy" id="2571148"/>
    <lineage>
        <taxon>Bacteria</taxon>
        <taxon>Pseudomonadati</taxon>
        <taxon>Pseudomonadota</taxon>
        <taxon>Betaproteobacteria</taxon>
        <taxon>Neisseriales</taxon>
        <taxon>Chitinibacteraceae</taxon>
        <taxon>Chitiniphilus</taxon>
    </lineage>
</organism>
<dbReference type="EMBL" id="SUMF01000001">
    <property type="protein sequence ID" value="TJZ79087.1"/>
    <property type="molecule type" value="Genomic_DNA"/>
</dbReference>
<name>A0A4U0QCF6_9NEIS</name>